<dbReference type="InterPro" id="IPR050172">
    <property type="entry name" value="SsuD_RutA_monooxygenase"/>
</dbReference>
<dbReference type="EC" id="1.14.14.-" evidence="6"/>
<dbReference type="InterPro" id="IPR036661">
    <property type="entry name" value="Luciferase-like_sf"/>
</dbReference>
<dbReference type="GO" id="GO:0008726">
    <property type="term" value="F:alkanesulfonate monooxygenase activity"/>
    <property type="evidence" value="ECO:0007669"/>
    <property type="project" value="TreeGrafter"/>
</dbReference>
<evidence type="ECO:0000259" key="5">
    <source>
        <dbReference type="Pfam" id="PF00296"/>
    </source>
</evidence>
<dbReference type="EMBL" id="UGQT01000001">
    <property type="protein sequence ID" value="STZ56620.1"/>
    <property type="molecule type" value="Genomic_DNA"/>
</dbReference>
<feature type="domain" description="Luciferase-like" evidence="5">
    <location>
        <begin position="2"/>
        <end position="246"/>
    </location>
</feature>
<name>A0A378T7L3_9MYCO</name>
<dbReference type="Pfam" id="PF00296">
    <property type="entry name" value="Bac_luciferase"/>
    <property type="match status" value="1"/>
</dbReference>
<dbReference type="GO" id="GO:0046306">
    <property type="term" value="P:alkanesulfonate catabolic process"/>
    <property type="evidence" value="ECO:0007669"/>
    <property type="project" value="TreeGrafter"/>
</dbReference>
<keyword evidence="1" id="KW-0285">Flavoprotein</keyword>
<dbReference type="RefSeq" id="WP_115277137.1">
    <property type="nucleotide sequence ID" value="NZ_AP022600.1"/>
</dbReference>
<keyword evidence="7" id="KW-1185">Reference proteome</keyword>
<accession>A0A378T7L3</accession>
<dbReference type="OrthoDB" id="4029802at2"/>
<dbReference type="AlphaFoldDB" id="A0A378T7L3"/>
<evidence type="ECO:0000256" key="2">
    <source>
        <dbReference type="ARBA" id="ARBA00022643"/>
    </source>
</evidence>
<evidence type="ECO:0000313" key="7">
    <source>
        <dbReference type="Proteomes" id="UP000254978"/>
    </source>
</evidence>
<evidence type="ECO:0000256" key="4">
    <source>
        <dbReference type="ARBA" id="ARBA00023033"/>
    </source>
</evidence>
<keyword evidence="3 6" id="KW-0560">Oxidoreductase</keyword>
<evidence type="ECO:0000313" key="6">
    <source>
        <dbReference type="EMBL" id="STZ56620.1"/>
    </source>
</evidence>
<gene>
    <name evidence="6" type="primary">rutA_1</name>
    <name evidence="6" type="ORF">NCTC10821_00113</name>
</gene>
<organism evidence="6 7">
    <name type="scientific">Mycolicibacterium tokaiense</name>
    <dbReference type="NCBI Taxonomy" id="39695"/>
    <lineage>
        <taxon>Bacteria</taxon>
        <taxon>Bacillati</taxon>
        <taxon>Actinomycetota</taxon>
        <taxon>Actinomycetes</taxon>
        <taxon>Mycobacteriales</taxon>
        <taxon>Mycobacteriaceae</taxon>
        <taxon>Mycolicibacterium</taxon>
    </lineage>
</organism>
<keyword evidence="2" id="KW-0288">FMN</keyword>
<dbReference type="PANTHER" id="PTHR42847:SF4">
    <property type="entry name" value="ALKANESULFONATE MONOOXYGENASE-RELATED"/>
    <property type="match status" value="1"/>
</dbReference>
<dbReference type="PANTHER" id="PTHR42847">
    <property type="entry name" value="ALKANESULFONATE MONOOXYGENASE"/>
    <property type="match status" value="1"/>
</dbReference>
<keyword evidence="4" id="KW-0503">Monooxygenase</keyword>
<reference evidence="6 7" key="1">
    <citation type="submission" date="2018-06" db="EMBL/GenBank/DDBJ databases">
        <authorList>
            <consortium name="Pathogen Informatics"/>
            <person name="Doyle S."/>
        </authorList>
    </citation>
    <scope>NUCLEOTIDE SEQUENCE [LARGE SCALE GENOMIC DNA]</scope>
    <source>
        <strain evidence="6 7">NCTC10821</strain>
    </source>
</reference>
<proteinExistence type="predicted"/>
<protein>
    <submittedName>
        <fullName evidence="6">Luciferase-like protein</fullName>
        <ecNumber evidence="6">1.14.14.-</ecNumber>
    </submittedName>
</protein>
<dbReference type="Gene3D" id="3.20.20.30">
    <property type="entry name" value="Luciferase-like domain"/>
    <property type="match status" value="1"/>
</dbReference>
<sequence>MRFSVWPGTTQPWDDVLELAQFADDGFWHSLYVADHFMSPGDRPGQTSNWLEATAVMAALATGTSNIRLANLVLSMTFRHPAVVANLAATIDRISGGRFTLGLGAGWQDTEHEQYGLQLGEPKERVDRFAEGLSVISGLLTNETTTFNGQYYHLTDALCEPKPVQSPLPLLVGGTGRRMLRLIARHAHQWNQWSAPGGFAERSAALDEACHQEGRDPDTVWRSTQALVIVTDSPEAEAQAKAKAESTPQPVVYGPAARIAEAVAIWRDEGVDEVIVPDFGMPRGPERLDAYRALAEAFRPLNSES</sequence>
<dbReference type="InterPro" id="IPR011251">
    <property type="entry name" value="Luciferase-like_dom"/>
</dbReference>
<dbReference type="SUPFAM" id="SSF51679">
    <property type="entry name" value="Bacterial luciferase-like"/>
    <property type="match status" value="1"/>
</dbReference>
<evidence type="ECO:0000256" key="3">
    <source>
        <dbReference type="ARBA" id="ARBA00023002"/>
    </source>
</evidence>
<dbReference type="Proteomes" id="UP000254978">
    <property type="component" value="Unassembled WGS sequence"/>
</dbReference>
<evidence type="ECO:0000256" key="1">
    <source>
        <dbReference type="ARBA" id="ARBA00022630"/>
    </source>
</evidence>